<comment type="subcellular location">
    <subcellularLocation>
        <location evidence="1 7">Cell outer membrane</location>
        <topology evidence="1 7">Multi-pass membrane protein</topology>
    </subcellularLocation>
</comment>
<protein>
    <recommendedName>
        <fullName evidence="8">TonB-dependent receptor plug domain-containing protein</fullName>
    </recommendedName>
</protein>
<dbReference type="InterPro" id="IPR037066">
    <property type="entry name" value="Plug_dom_sf"/>
</dbReference>
<sequence>MRDFLGVGENCPKWQDYACSKMKNNSYRLLLPLGRYRSDVVFMIFCVLFSWSLVTPAFGQEAKGLTQTVVRGVVSSYEDGKPIEGASVAIEKKHARTDKEGRFTISVDKPTGILTIKHIGYKEQRVAYENTATILNIALQANEKQIEEVEVVSTGYQKLPKERATGSFEFIDSALFNRKVSTDFVSRLEDVVPGISSSKYNPNTKGYTLGINIRGESTLRSKQSPLIVIDGVVYDDRGGEYGQGMHYNINPNDIENVTVLKDAAAASIWGAQSGNGVIVITTKRAKFNRGTQLSFNSNISIKDRPDLFYYPQMSSPDYIELQRYLFDQDAYDGWFEDKYYNPQPILWLMHQEKTGKITPMEYAEKITDLKKHDVRTDYQKYIYRKAVNQQYNLQLSAGGERANTMLSVGYDKNLNDVVTSIYDRYTLRSNTQVKPLKNLLLDIGLTYTESKNVNSAIPVRYNSLQISDNNYPYLRLADYAGNPLAYDVSGYNPAFRDTLANGRLLDWSYAPLKEMPYNRVTENVREFFSNAQASYSFDFGLKLNMMYAYKRSNNPLETWIGIENYQQRDEINMYASWNDNSITWNLPVGDFKQLLNWDIVSHQSRASLDFDRQWNERHRISLLGGFEFSKNKKMLNSAQYHGYNRETGAFKPVAYGVELPLLNGMEGTSAVIDRNRYEYLRNNFVSYFANGAYTYNDRYSLSASFRKDASNLFGVKSNDRGQPFWSVGGAWILSNEDLLSHSTFFDWLKIRSTYGYNGNANNSVSALPILTIESMVHYITNQNYGSINTPPNPSLRWERVGILNLGLDFAIAKNRFSGSIEYYIKNAKDLIAPDRVDPTTGFNNLMVNSANIRTKGWDVSLNVIPLRYQDWVWTSNVVFSYARTKVLKSYIANETGKDYIGTAQTMVSTPIEGLDLRSVLSYRWAGLDPENGDAQAYLNGEVSKDYFAILAMDVNDLENHGAAVPLYFGSWRNSVKYKSIELSWNIAYHLGHRFLRNSFDNLLFINNDLGHKDYALRWQKEGDELRTDVPAFSYPANLGSQVYMRSSALVEKAGQIKLRDIQVSVGLPFAHRYRLNNCRVYGYLQNVGTIWRANKKGIDPEYGFGLPEPLMASFGLSFNF</sequence>
<dbReference type="AlphaFoldDB" id="U2I1B4"/>
<comment type="similarity">
    <text evidence="7">Belongs to the TonB-dependent receptor family.</text>
</comment>
<dbReference type="NCBIfam" id="TIGR04057">
    <property type="entry name" value="SusC_RagA_signa"/>
    <property type="match status" value="1"/>
</dbReference>
<evidence type="ECO:0000256" key="6">
    <source>
        <dbReference type="ARBA" id="ARBA00023237"/>
    </source>
</evidence>
<keyword evidence="4 7" id="KW-0812">Transmembrane</keyword>
<dbReference type="InterPro" id="IPR036942">
    <property type="entry name" value="Beta-barrel_TonB_sf"/>
</dbReference>
<dbReference type="InterPro" id="IPR008969">
    <property type="entry name" value="CarboxyPept-like_regulatory"/>
</dbReference>
<evidence type="ECO:0000256" key="2">
    <source>
        <dbReference type="ARBA" id="ARBA00022448"/>
    </source>
</evidence>
<keyword evidence="5 7" id="KW-0472">Membrane</keyword>
<dbReference type="eggNOG" id="COG1629">
    <property type="taxonomic scope" value="Bacteria"/>
</dbReference>
<comment type="caution">
    <text evidence="9">The sequence shown here is derived from an EMBL/GenBank/DDBJ whole genome shotgun (WGS) entry which is preliminary data.</text>
</comment>
<organism evidence="9 10">
    <name type="scientific">Sphingobacterium paucimobilis HER1398</name>
    <dbReference type="NCBI Taxonomy" id="1346330"/>
    <lineage>
        <taxon>Bacteria</taxon>
        <taxon>Pseudomonadati</taxon>
        <taxon>Bacteroidota</taxon>
        <taxon>Sphingobacteriia</taxon>
        <taxon>Sphingobacteriales</taxon>
        <taxon>Sphingobacteriaceae</taxon>
        <taxon>Sphingobacterium</taxon>
    </lineage>
</organism>
<dbReference type="SUPFAM" id="SSF56935">
    <property type="entry name" value="Porins"/>
    <property type="match status" value="1"/>
</dbReference>
<dbReference type="Gene3D" id="2.60.40.1120">
    <property type="entry name" value="Carboxypeptidase-like, regulatory domain"/>
    <property type="match status" value="1"/>
</dbReference>
<dbReference type="Gene3D" id="2.170.130.10">
    <property type="entry name" value="TonB-dependent receptor, plug domain"/>
    <property type="match status" value="1"/>
</dbReference>
<dbReference type="OrthoDB" id="687738at2"/>
<dbReference type="STRING" id="1346330.M472_21405"/>
<dbReference type="Gene3D" id="2.40.170.20">
    <property type="entry name" value="TonB-dependent receptor, beta-barrel domain"/>
    <property type="match status" value="1"/>
</dbReference>
<dbReference type="GO" id="GO:0009279">
    <property type="term" value="C:cell outer membrane"/>
    <property type="evidence" value="ECO:0007669"/>
    <property type="project" value="UniProtKB-SubCell"/>
</dbReference>
<evidence type="ECO:0000256" key="5">
    <source>
        <dbReference type="ARBA" id="ARBA00023136"/>
    </source>
</evidence>
<dbReference type="InterPro" id="IPR023996">
    <property type="entry name" value="TonB-dep_OMP_SusC/RagA"/>
</dbReference>
<evidence type="ECO:0000256" key="3">
    <source>
        <dbReference type="ARBA" id="ARBA00022452"/>
    </source>
</evidence>
<dbReference type="RefSeq" id="WP_021068441.1">
    <property type="nucleotide sequence ID" value="NZ_ATDL01000002.1"/>
</dbReference>
<dbReference type="SUPFAM" id="SSF49464">
    <property type="entry name" value="Carboxypeptidase regulatory domain-like"/>
    <property type="match status" value="1"/>
</dbReference>
<dbReference type="Pfam" id="PF13715">
    <property type="entry name" value="CarbopepD_reg_2"/>
    <property type="match status" value="1"/>
</dbReference>
<dbReference type="InterPro" id="IPR012910">
    <property type="entry name" value="Plug_dom"/>
</dbReference>
<evidence type="ECO:0000256" key="7">
    <source>
        <dbReference type="PROSITE-ProRule" id="PRU01360"/>
    </source>
</evidence>
<feature type="domain" description="TonB-dependent receptor plug" evidence="8">
    <location>
        <begin position="161"/>
        <end position="277"/>
    </location>
</feature>
<dbReference type="PATRIC" id="fig|1346330.5.peg.247"/>
<gene>
    <name evidence="9" type="ORF">M472_21405</name>
</gene>
<name>U2I1B4_9SPHI</name>
<dbReference type="Pfam" id="PF07715">
    <property type="entry name" value="Plug"/>
    <property type="match status" value="1"/>
</dbReference>
<evidence type="ECO:0000259" key="8">
    <source>
        <dbReference type="Pfam" id="PF07715"/>
    </source>
</evidence>
<keyword evidence="3 7" id="KW-1134">Transmembrane beta strand</keyword>
<dbReference type="InterPro" id="IPR039426">
    <property type="entry name" value="TonB-dep_rcpt-like"/>
</dbReference>
<reference evidence="9 10" key="1">
    <citation type="journal article" date="2013" name="Genome Announc.">
        <title>The Draft Genome Sequence of Sphingomonas paucimobilis Strain HER1398 (Proteobacteria), Host to the Giant PAU Phage, Indicates That It Is a Member of the Genus Sphingobacterium (Bacteroidetes).</title>
        <authorList>
            <person name="White R.A.III."/>
            <person name="Suttle C.A."/>
        </authorList>
    </citation>
    <scope>NUCLEOTIDE SEQUENCE [LARGE SCALE GENOMIC DNA]</scope>
    <source>
        <strain evidence="9 10">HER1398</strain>
    </source>
</reference>
<evidence type="ECO:0000256" key="4">
    <source>
        <dbReference type="ARBA" id="ARBA00022692"/>
    </source>
</evidence>
<proteinExistence type="inferred from homology"/>
<dbReference type="InterPro" id="IPR023997">
    <property type="entry name" value="TonB-dep_OMP_SusC/RagA_CS"/>
</dbReference>
<evidence type="ECO:0000313" key="10">
    <source>
        <dbReference type="Proteomes" id="UP000016584"/>
    </source>
</evidence>
<keyword evidence="2 7" id="KW-0813">Transport</keyword>
<dbReference type="EMBL" id="ATDL01000002">
    <property type="protein sequence ID" value="ERJ61315.1"/>
    <property type="molecule type" value="Genomic_DNA"/>
</dbReference>
<evidence type="ECO:0000313" key="9">
    <source>
        <dbReference type="EMBL" id="ERJ61315.1"/>
    </source>
</evidence>
<accession>U2I1B4</accession>
<dbReference type="Proteomes" id="UP000016584">
    <property type="component" value="Unassembled WGS sequence"/>
</dbReference>
<dbReference type="PROSITE" id="PS52016">
    <property type="entry name" value="TONB_DEPENDENT_REC_3"/>
    <property type="match status" value="1"/>
</dbReference>
<evidence type="ECO:0000256" key="1">
    <source>
        <dbReference type="ARBA" id="ARBA00004571"/>
    </source>
</evidence>
<keyword evidence="10" id="KW-1185">Reference proteome</keyword>
<keyword evidence="6 7" id="KW-0998">Cell outer membrane</keyword>
<dbReference type="NCBIfam" id="TIGR04056">
    <property type="entry name" value="OMP_RagA_SusC"/>
    <property type="match status" value="1"/>
</dbReference>